<organism evidence="2 3">
    <name type="scientific">Ophiocordyceps camponoti-rufipedis</name>
    <dbReference type="NCBI Taxonomy" id="2004952"/>
    <lineage>
        <taxon>Eukaryota</taxon>
        <taxon>Fungi</taxon>
        <taxon>Dikarya</taxon>
        <taxon>Ascomycota</taxon>
        <taxon>Pezizomycotina</taxon>
        <taxon>Sordariomycetes</taxon>
        <taxon>Hypocreomycetidae</taxon>
        <taxon>Hypocreales</taxon>
        <taxon>Ophiocordycipitaceae</taxon>
        <taxon>Ophiocordyceps</taxon>
    </lineage>
</organism>
<feature type="compositionally biased region" description="Pro residues" evidence="1">
    <location>
        <begin position="69"/>
        <end position="85"/>
    </location>
</feature>
<feature type="compositionally biased region" description="Basic and acidic residues" evidence="1">
    <location>
        <begin position="186"/>
        <end position="198"/>
    </location>
</feature>
<dbReference type="AlphaFoldDB" id="A0A2C5Y399"/>
<evidence type="ECO:0000256" key="1">
    <source>
        <dbReference type="SAM" id="MobiDB-lite"/>
    </source>
</evidence>
<comment type="caution">
    <text evidence="2">The sequence shown here is derived from an EMBL/GenBank/DDBJ whole genome shotgun (WGS) entry which is preliminary data.</text>
</comment>
<evidence type="ECO:0000313" key="2">
    <source>
        <dbReference type="EMBL" id="PHH61712.1"/>
    </source>
</evidence>
<keyword evidence="3" id="KW-1185">Reference proteome</keyword>
<protein>
    <submittedName>
        <fullName evidence="2">Uncharacterized protein</fullName>
    </submittedName>
</protein>
<evidence type="ECO:0000313" key="3">
    <source>
        <dbReference type="Proteomes" id="UP000226431"/>
    </source>
</evidence>
<gene>
    <name evidence="2" type="ORF">CDD80_1437</name>
</gene>
<accession>A0A2C5Y399</accession>
<sequence length="261" mass="29991">MPDDMLQRLQHVHGNIPLQNPIQPRRQSRNPPQHPPQLPHLSSPPPTNKIDPHAPDPHPMPHPQRLDPNPRPNNDNPPPPAPQPSQRPEKQRVIRAIHRRLHQHHHSRQPALKDVVFEDGVQARSVSCVGDDGPPVLDVAIKRASPRKPSVADGTPLPQCYAVHQADIQYRDTPSPEQKTRPNHQHLAEKDSRREKDQLNPLPHLKPARKRRNQHRHFPRLYPPPHRPQLTDLHRNPSKKKKKNIPWLRQKETPPPSPIGT</sequence>
<feature type="compositionally biased region" description="Basic residues" evidence="1">
    <location>
        <begin position="206"/>
        <end position="219"/>
    </location>
</feature>
<feature type="region of interest" description="Disordered" evidence="1">
    <location>
        <begin position="172"/>
        <end position="261"/>
    </location>
</feature>
<dbReference type="EMBL" id="NJES01001586">
    <property type="protein sequence ID" value="PHH61712.1"/>
    <property type="molecule type" value="Genomic_DNA"/>
</dbReference>
<reference evidence="2 3" key="1">
    <citation type="submission" date="2017-06" db="EMBL/GenBank/DDBJ databases">
        <title>Ant-infecting Ophiocordyceps genomes reveal a high diversity of potential behavioral manipulation genes and a possible major role for enterotoxins.</title>
        <authorList>
            <person name="De Bekker C."/>
            <person name="Evans H.C."/>
            <person name="Brachmann A."/>
            <person name="Hughes D.P."/>
        </authorList>
    </citation>
    <scope>NUCLEOTIDE SEQUENCE [LARGE SCALE GENOMIC DNA]</scope>
    <source>
        <strain evidence="2 3">Map16</strain>
    </source>
</reference>
<feature type="region of interest" description="Disordered" evidence="1">
    <location>
        <begin position="1"/>
        <end position="90"/>
    </location>
</feature>
<dbReference type="PRINTS" id="PR01217">
    <property type="entry name" value="PRICHEXTENSN"/>
</dbReference>
<name>A0A2C5Y399_9HYPO</name>
<dbReference type="Proteomes" id="UP000226431">
    <property type="component" value="Unassembled WGS sequence"/>
</dbReference>
<proteinExistence type="predicted"/>
<feature type="compositionally biased region" description="Pro residues" evidence="1">
    <location>
        <begin position="32"/>
        <end position="47"/>
    </location>
</feature>